<keyword evidence="8" id="KW-0539">Nucleus</keyword>
<evidence type="ECO:0000256" key="2">
    <source>
        <dbReference type="ARBA" id="ARBA00007494"/>
    </source>
</evidence>
<feature type="compositionally biased region" description="Low complexity" evidence="10">
    <location>
        <begin position="577"/>
        <end position="586"/>
    </location>
</feature>
<keyword evidence="7 9" id="KW-0694">RNA-binding</keyword>
<dbReference type="InterPro" id="IPR029063">
    <property type="entry name" value="SAM-dependent_MTases_sf"/>
</dbReference>
<dbReference type="InterPro" id="IPR011023">
    <property type="entry name" value="Nop2p"/>
</dbReference>
<feature type="compositionally biased region" description="Low complexity" evidence="10">
    <location>
        <begin position="147"/>
        <end position="159"/>
    </location>
</feature>
<comment type="similarity">
    <text evidence="2 9">Belongs to the class I-like SAM-binding methyltransferase superfamily. RsmB/NOP family.</text>
</comment>
<dbReference type="GO" id="GO:0003723">
    <property type="term" value="F:RNA binding"/>
    <property type="evidence" value="ECO:0007669"/>
    <property type="project" value="UniProtKB-UniRule"/>
</dbReference>
<dbReference type="GO" id="GO:0009383">
    <property type="term" value="F:rRNA (cytosine-C5-)-methyltransferase activity"/>
    <property type="evidence" value="ECO:0007669"/>
    <property type="project" value="TreeGrafter"/>
</dbReference>
<feature type="region of interest" description="Disordered" evidence="10">
    <location>
        <begin position="1"/>
        <end position="203"/>
    </location>
</feature>
<evidence type="ECO:0000256" key="7">
    <source>
        <dbReference type="ARBA" id="ARBA00022884"/>
    </source>
</evidence>
<dbReference type="InterPro" id="IPR049560">
    <property type="entry name" value="MeTrfase_RsmB-F_NOP2_cat"/>
</dbReference>
<proteinExistence type="inferred from homology"/>
<name>A0A7C9E1L8_OPUST</name>
<dbReference type="Gene3D" id="3.30.70.1170">
    <property type="entry name" value="Sun protein, domain 3"/>
    <property type="match status" value="1"/>
</dbReference>
<evidence type="ECO:0000256" key="4">
    <source>
        <dbReference type="ARBA" id="ARBA00022603"/>
    </source>
</evidence>
<dbReference type="PRINTS" id="PR02012">
    <property type="entry name" value="RCMTNOP2"/>
</dbReference>
<accession>A0A7C9E1L8</accession>
<dbReference type="Pfam" id="PF01189">
    <property type="entry name" value="Methyltr_RsmB-F"/>
    <property type="match status" value="1"/>
</dbReference>
<feature type="binding site" evidence="9">
    <location>
        <begin position="376"/>
        <end position="382"/>
    </location>
    <ligand>
        <name>S-adenosyl-L-methionine</name>
        <dbReference type="ChEBI" id="CHEBI:59789"/>
    </ligand>
</feature>
<feature type="binding site" evidence="9">
    <location>
        <position position="400"/>
    </location>
    <ligand>
        <name>S-adenosyl-L-methionine</name>
        <dbReference type="ChEBI" id="CHEBI:59789"/>
    </ligand>
</feature>
<evidence type="ECO:0000259" key="11">
    <source>
        <dbReference type="PROSITE" id="PS51686"/>
    </source>
</evidence>
<keyword evidence="5 9" id="KW-0808">Transferase</keyword>
<sequence length="710" mass="79628">MVSLASKKKNGGKPQNPIAKKKQKAAFFAAKHKKRPDPEKDSEEEEEEAAAAAPMAKNKNKSSAIMSQKKKNQKAQQKKMQDFEEDDSENPSEVESDEEEEEKGDSSGDDDAMEGDSVSEASSDDDEDDDPLADDFLGAGDDDEGNEVGSGSDLVSGSESESDSDESDIEKKSRAIEEETSRQEKEAEEELKLNIQGESDDFRLPTKEELEEEGLGPPDLPNLQRRIKEIVRVLSNFSSLRQEGATRKDYVEQLQMDLSSYYGYNDFLIGMLVEMFPVAELLELIEAFEKPRPICLRTNTLKTRRRDLADVLLNRGVNLDPLSKWSKVGLVVYDSQVPVGATPEYMAGHYMLQSANSFLPVMALAPQEKENIVDMAAAPGGKTTYIAALMKNTGLIFANEMKSQRLHSLSANISRMGVTNTIVVNYDGRELPKVLGINSRDRVLLDAPCSGTGVISKDESVKTSKSFEEIQKCAHLQQQLLLAAIDLVDANSKTGGYVVYSTCSIMVMENEAVVDYALKKRNVKLVPCGLDFGCPGFVRFRQYRFHPSLEKTRRFYPHVHNMDGFFVAKLKKISNKIPTSSSSEPSETVDLDVDPDDKEDVTADKMTKKRRREDDETQENGKLSNDAPEKNGKVESPSIATKKKRKSSKPIVQENDKAESLVADRGQKKKWEKKKWEKKPRLPREEISRLREEKRQKLREERKQKKKGSE</sequence>
<feature type="compositionally biased region" description="Basic and acidic residues" evidence="10">
    <location>
        <begin position="679"/>
        <end position="710"/>
    </location>
</feature>
<evidence type="ECO:0000256" key="5">
    <source>
        <dbReference type="ARBA" id="ARBA00022679"/>
    </source>
</evidence>
<dbReference type="NCBIfam" id="TIGR00446">
    <property type="entry name" value="nop2p"/>
    <property type="match status" value="1"/>
</dbReference>
<dbReference type="AlphaFoldDB" id="A0A7C9E1L8"/>
<comment type="subcellular location">
    <subcellularLocation>
        <location evidence="1">Nucleus</location>
        <location evidence="1">Nucleolus</location>
    </subcellularLocation>
</comment>
<dbReference type="PANTHER" id="PTHR22807">
    <property type="entry name" value="NOP2 YEAST -RELATED NOL1/NOP2/FMU SUN DOMAIN-CONTAINING"/>
    <property type="match status" value="1"/>
</dbReference>
<dbReference type="GO" id="GO:0070475">
    <property type="term" value="P:rRNA base methylation"/>
    <property type="evidence" value="ECO:0007669"/>
    <property type="project" value="TreeGrafter"/>
</dbReference>
<reference evidence="12" key="1">
    <citation type="journal article" date="2013" name="J. Plant Res.">
        <title>Effect of fungi and light on seed germination of three Opuntia species from semiarid lands of central Mexico.</title>
        <authorList>
            <person name="Delgado-Sanchez P."/>
            <person name="Jimenez-Bremont J.F."/>
            <person name="Guerrero-Gonzalez Mde L."/>
            <person name="Flores J."/>
        </authorList>
    </citation>
    <scope>NUCLEOTIDE SEQUENCE</scope>
    <source>
        <tissue evidence="12">Cladode</tissue>
    </source>
</reference>
<keyword evidence="3" id="KW-0690">Ribosome biogenesis</keyword>
<feature type="compositionally biased region" description="Acidic residues" evidence="10">
    <location>
        <begin position="122"/>
        <end position="133"/>
    </location>
</feature>
<feature type="active site" description="Nucleophile" evidence="9">
    <location>
        <position position="503"/>
    </location>
</feature>
<organism evidence="12">
    <name type="scientific">Opuntia streptacantha</name>
    <name type="common">Prickly pear cactus</name>
    <name type="synonym">Opuntia cardona</name>
    <dbReference type="NCBI Taxonomy" id="393608"/>
    <lineage>
        <taxon>Eukaryota</taxon>
        <taxon>Viridiplantae</taxon>
        <taxon>Streptophyta</taxon>
        <taxon>Embryophyta</taxon>
        <taxon>Tracheophyta</taxon>
        <taxon>Spermatophyta</taxon>
        <taxon>Magnoliopsida</taxon>
        <taxon>eudicotyledons</taxon>
        <taxon>Gunneridae</taxon>
        <taxon>Pentapetalae</taxon>
        <taxon>Caryophyllales</taxon>
        <taxon>Cactineae</taxon>
        <taxon>Cactaceae</taxon>
        <taxon>Opuntioideae</taxon>
        <taxon>Opuntia</taxon>
    </lineage>
</organism>
<feature type="region of interest" description="Disordered" evidence="10">
    <location>
        <begin position="577"/>
        <end position="710"/>
    </location>
</feature>
<evidence type="ECO:0000313" key="12">
    <source>
        <dbReference type="EMBL" id="MBA4654606.1"/>
    </source>
</evidence>
<keyword evidence="6 9" id="KW-0949">S-adenosyl-L-methionine</keyword>
<dbReference type="PRINTS" id="PR02008">
    <property type="entry name" value="RCMTFAMILY"/>
</dbReference>
<feature type="compositionally biased region" description="Acidic residues" evidence="10">
    <location>
        <begin position="83"/>
        <end position="114"/>
    </location>
</feature>
<feature type="compositionally biased region" description="Basic residues" evidence="10">
    <location>
        <begin position="1"/>
        <end position="11"/>
    </location>
</feature>
<feature type="compositionally biased region" description="Acidic residues" evidence="10">
    <location>
        <begin position="587"/>
        <end position="599"/>
    </location>
</feature>
<evidence type="ECO:0000256" key="1">
    <source>
        <dbReference type="ARBA" id="ARBA00004604"/>
    </source>
</evidence>
<dbReference type="EMBL" id="GISG01184129">
    <property type="protein sequence ID" value="MBA4654606.1"/>
    <property type="molecule type" value="Transcribed_RNA"/>
</dbReference>
<reference evidence="12" key="2">
    <citation type="submission" date="2020-07" db="EMBL/GenBank/DDBJ databases">
        <authorList>
            <person name="Vera ALvarez R."/>
            <person name="Arias-Moreno D.M."/>
            <person name="Jimenez-Jacinto V."/>
            <person name="Jimenez-Bremont J.F."/>
            <person name="Swaminathan K."/>
            <person name="Moose S.P."/>
            <person name="Guerrero-Gonzalez M.L."/>
            <person name="Marino-Ramirez L."/>
            <person name="Landsman D."/>
            <person name="Rodriguez-Kessler M."/>
            <person name="Delgado-Sanchez P."/>
        </authorList>
    </citation>
    <scope>NUCLEOTIDE SEQUENCE</scope>
    <source>
        <tissue evidence="12">Cladode</tissue>
    </source>
</reference>
<feature type="compositionally biased region" description="Basic residues" evidence="10">
    <location>
        <begin position="68"/>
        <end position="77"/>
    </location>
</feature>
<dbReference type="InterPro" id="IPR001678">
    <property type="entry name" value="MeTrfase_RsmB-F_NOP2_dom"/>
</dbReference>
<keyword evidence="4 9" id="KW-0489">Methyltransferase</keyword>
<evidence type="ECO:0000256" key="10">
    <source>
        <dbReference type="SAM" id="MobiDB-lite"/>
    </source>
</evidence>
<dbReference type="FunFam" id="3.30.70.1170:FF:000001">
    <property type="entry name" value="Ribosomal RNA methyltransferase Nop2"/>
    <property type="match status" value="1"/>
</dbReference>
<dbReference type="GO" id="GO:0005730">
    <property type="term" value="C:nucleolus"/>
    <property type="evidence" value="ECO:0007669"/>
    <property type="project" value="UniProtKB-SubCell"/>
</dbReference>
<dbReference type="PANTHER" id="PTHR22807:SF30">
    <property type="entry name" value="28S RRNA (CYTOSINE(4447)-C(5))-METHYLTRANSFERASE-RELATED"/>
    <property type="match status" value="1"/>
</dbReference>
<dbReference type="PROSITE" id="PS51686">
    <property type="entry name" value="SAM_MT_RSMB_NOP"/>
    <property type="match status" value="1"/>
</dbReference>
<evidence type="ECO:0000256" key="8">
    <source>
        <dbReference type="ARBA" id="ARBA00023242"/>
    </source>
</evidence>
<dbReference type="InterPro" id="IPR023267">
    <property type="entry name" value="RCMT"/>
</dbReference>
<evidence type="ECO:0000256" key="6">
    <source>
        <dbReference type="ARBA" id="ARBA00022691"/>
    </source>
</evidence>
<dbReference type="GO" id="GO:0000470">
    <property type="term" value="P:maturation of LSU-rRNA"/>
    <property type="evidence" value="ECO:0007669"/>
    <property type="project" value="TreeGrafter"/>
</dbReference>
<dbReference type="SUPFAM" id="SSF53335">
    <property type="entry name" value="S-adenosyl-L-methionine-dependent methyltransferases"/>
    <property type="match status" value="1"/>
</dbReference>
<protein>
    <recommendedName>
        <fullName evidence="11">SAM-dependent MTase RsmB/NOP-type domain-containing protein</fullName>
    </recommendedName>
</protein>
<feature type="compositionally biased region" description="Basic residues" evidence="10">
    <location>
        <begin position="667"/>
        <end position="678"/>
    </location>
</feature>
<feature type="compositionally biased region" description="Basic residues" evidence="10">
    <location>
        <begin position="19"/>
        <end position="35"/>
    </location>
</feature>
<feature type="binding site" evidence="9">
    <location>
        <position position="446"/>
    </location>
    <ligand>
        <name>S-adenosyl-L-methionine</name>
        <dbReference type="ChEBI" id="CHEBI:59789"/>
    </ligand>
</feature>
<feature type="domain" description="SAM-dependent MTase RsmB/NOP-type" evidence="11">
    <location>
        <begin position="284"/>
        <end position="573"/>
    </location>
</feature>
<feature type="binding site" evidence="9">
    <location>
        <position position="427"/>
    </location>
    <ligand>
        <name>S-adenosyl-L-methionine</name>
        <dbReference type="ChEBI" id="CHEBI:59789"/>
    </ligand>
</feature>
<feature type="compositionally biased region" description="Basic and acidic residues" evidence="10">
    <location>
        <begin position="169"/>
        <end position="185"/>
    </location>
</feature>
<dbReference type="Gene3D" id="3.40.50.150">
    <property type="entry name" value="Vaccinia Virus protein VP39"/>
    <property type="match status" value="1"/>
</dbReference>
<evidence type="ECO:0000256" key="3">
    <source>
        <dbReference type="ARBA" id="ARBA00022517"/>
    </source>
</evidence>
<dbReference type="InterPro" id="IPR023273">
    <property type="entry name" value="RCMT_NOP2"/>
</dbReference>
<feature type="compositionally biased region" description="Acidic residues" evidence="10">
    <location>
        <begin position="40"/>
        <end position="49"/>
    </location>
</feature>
<evidence type="ECO:0000256" key="9">
    <source>
        <dbReference type="PROSITE-ProRule" id="PRU01023"/>
    </source>
</evidence>